<protein>
    <submittedName>
        <fullName evidence="1">Uncharacterized protein</fullName>
    </submittedName>
</protein>
<dbReference type="EMBL" id="JARKIB010000438">
    <property type="protein sequence ID" value="KAJ7707990.1"/>
    <property type="molecule type" value="Genomic_DNA"/>
</dbReference>
<comment type="caution">
    <text evidence="1">The sequence shown here is derived from an EMBL/GenBank/DDBJ whole genome shotgun (WGS) entry which is preliminary data.</text>
</comment>
<dbReference type="Proteomes" id="UP001215598">
    <property type="component" value="Unassembled WGS sequence"/>
</dbReference>
<proteinExistence type="predicted"/>
<organism evidence="1 2">
    <name type="scientific">Mycena metata</name>
    <dbReference type="NCBI Taxonomy" id="1033252"/>
    <lineage>
        <taxon>Eukaryota</taxon>
        <taxon>Fungi</taxon>
        <taxon>Dikarya</taxon>
        <taxon>Basidiomycota</taxon>
        <taxon>Agaricomycotina</taxon>
        <taxon>Agaricomycetes</taxon>
        <taxon>Agaricomycetidae</taxon>
        <taxon>Agaricales</taxon>
        <taxon>Marasmiineae</taxon>
        <taxon>Mycenaceae</taxon>
        <taxon>Mycena</taxon>
    </lineage>
</organism>
<accession>A0AAD7GYB1</accession>
<evidence type="ECO:0000313" key="1">
    <source>
        <dbReference type="EMBL" id="KAJ7707990.1"/>
    </source>
</evidence>
<name>A0AAD7GYB1_9AGAR</name>
<reference evidence="1" key="1">
    <citation type="submission" date="2023-03" db="EMBL/GenBank/DDBJ databases">
        <title>Massive genome expansion in bonnet fungi (Mycena s.s.) driven by repeated elements and novel gene families across ecological guilds.</title>
        <authorList>
            <consortium name="Lawrence Berkeley National Laboratory"/>
            <person name="Harder C.B."/>
            <person name="Miyauchi S."/>
            <person name="Viragh M."/>
            <person name="Kuo A."/>
            <person name="Thoen E."/>
            <person name="Andreopoulos B."/>
            <person name="Lu D."/>
            <person name="Skrede I."/>
            <person name="Drula E."/>
            <person name="Henrissat B."/>
            <person name="Morin E."/>
            <person name="Kohler A."/>
            <person name="Barry K."/>
            <person name="LaButti K."/>
            <person name="Morin E."/>
            <person name="Salamov A."/>
            <person name="Lipzen A."/>
            <person name="Mereny Z."/>
            <person name="Hegedus B."/>
            <person name="Baldrian P."/>
            <person name="Stursova M."/>
            <person name="Weitz H."/>
            <person name="Taylor A."/>
            <person name="Grigoriev I.V."/>
            <person name="Nagy L.G."/>
            <person name="Martin F."/>
            <person name="Kauserud H."/>
        </authorList>
    </citation>
    <scope>NUCLEOTIDE SEQUENCE</scope>
    <source>
        <strain evidence="1">CBHHK182m</strain>
    </source>
</reference>
<keyword evidence="2" id="KW-1185">Reference proteome</keyword>
<sequence>MDANSVPPNIEDAQVSDCGHPIFPSDAHDAEDRFLSDGEEPLLPEGWVAKERARRAEMLQKKADGAQYIVKHPEQPLSTGVWRGLRLDTVWEAANVLKWVARAELGTYNWMDHWLVLLAGNATIGQLPTVNNNIIMVDNEAMVCLAATDAPEDVTTMPLTNTEDDKSVQSATHATFGKAMKLYEKMDTLYWPLGFHVSEQLFTRIGRGVRRCPYSPDVAWWFTVNSLFPEQPDVEGVYMRITVLGEYKYKVLPLEHYPFATTNINGSHVVAWFMQHGIDVNSVVLALKSFAHVQRNTSQNRIDPTLKEFDGPQPRSPANAVRIVAEDVIHWSELHHVPRAGVATTYPEFPGKPTGPIAGCLGVDAHVMCALLESKAQHNASCYATLALVKMRDSEPRPGGEGV</sequence>
<evidence type="ECO:0000313" key="2">
    <source>
        <dbReference type="Proteomes" id="UP001215598"/>
    </source>
</evidence>
<gene>
    <name evidence="1" type="ORF">B0H16DRAFT_1481451</name>
</gene>
<dbReference type="AlphaFoldDB" id="A0AAD7GYB1"/>